<reference evidence="1 2" key="1">
    <citation type="journal article" date="2013" name="Fungal Biol.">
        <title>Analysis of microsatellite markers in the genome of the plant pathogen Ceratocystis fimbriata.</title>
        <authorList>
            <person name="Simpson M.C."/>
            <person name="Wilken P.M."/>
            <person name="Coetzee M.P."/>
            <person name="Wingfield M.J."/>
            <person name="Wingfield B.D."/>
        </authorList>
    </citation>
    <scope>NUCLEOTIDE SEQUENCE [LARGE SCALE GENOMIC DNA]</scope>
    <source>
        <strain evidence="1 2">CBS 114723</strain>
    </source>
</reference>
<gene>
    <name evidence="1" type="ORF">CFIMG_006464RA</name>
</gene>
<dbReference type="PROSITE" id="PS51257">
    <property type="entry name" value="PROKAR_LIPOPROTEIN"/>
    <property type="match status" value="1"/>
</dbReference>
<name>A0A2C5WVY2_9PEZI</name>
<proteinExistence type="predicted"/>
<dbReference type="Proteomes" id="UP000222788">
    <property type="component" value="Unassembled WGS sequence"/>
</dbReference>
<evidence type="ECO:0000313" key="1">
    <source>
        <dbReference type="EMBL" id="PHH49811.1"/>
    </source>
</evidence>
<accession>A0A2C5WVY2</accession>
<sequence>MCYYRRTIHICHHMSTGTLISACSRRPSNPNERCAFQWSRAIFTIRNPSKCRSCARIDGVLTSIAQLVTTSSLRMERVDDFKSARAQGREKASLAHQKPWTFWDTEDTRKGRRASHRSSLVSTPALSASEEGCISDDSDPEDHDGLSLGEYSAACVNASKQRALPLGSIAEEDDLDELEDIGYISIPSIPRLSI</sequence>
<protein>
    <submittedName>
        <fullName evidence="1">Uncharacterized protein</fullName>
    </submittedName>
</protein>
<organism evidence="1 2">
    <name type="scientific">Ceratocystis fimbriata CBS 114723</name>
    <dbReference type="NCBI Taxonomy" id="1035309"/>
    <lineage>
        <taxon>Eukaryota</taxon>
        <taxon>Fungi</taxon>
        <taxon>Dikarya</taxon>
        <taxon>Ascomycota</taxon>
        <taxon>Pezizomycotina</taxon>
        <taxon>Sordariomycetes</taxon>
        <taxon>Hypocreomycetidae</taxon>
        <taxon>Microascales</taxon>
        <taxon>Ceratocystidaceae</taxon>
        <taxon>Ceratocystis</taxon>
    </lineage>
</organism>
<dbReference type="EMBL" id="APWK03000168">
    <property type="protein sequence ID" value="PHH49811.1"/>
    <property type="molecule type" value="Genomic_DNA"/>
</dbReference>
<comment type="caution">
    <text evidence="1">The sequence shown here is derived from an EMBL/GenBank/DDBJ whole genome shotgun (WGS) entry which is preliminary data.</text>
</comment>
<keyword evidence="2" id="KW-1185">Reference proteome</keyword>
<evidence type="ECO:0000313" key="2">
    <source>
        <dbReference type="Proteomes" id="UP000222788"/>
    </source>
</evidence>
<reference evidence="1 2" key="2">
    <citation type="journal article" date="2013" name="IMA Fungus">
        <title>IMA Genome-F 1: Ceratocystis fimbriata: Draft nuclear genome sequence for the plant pathogen, Ceratocystis fimbriata.</title>
        <authorList>
            <person name="Wilken P.M."/>
            <person name="Steenkamp E.T."/>
            <person name="Wingfield M.J."/>
            <person name="de Beer Z.W."/>
            <person name="Wingfield B.D."/>
        </authorList>
    </citation>
    <scope>NUCLEOTIDE SEQUENCE [LARGE SCALE GENOMIC DNA]</scope>
    <source>
        <strain evidence="1 2">CBS 114723</strain>
    </source>
</reference>
<dbReference type="AlphaFoldDB" id="A0A2C5WVY2"/>